<dbReference type="InterPro" id="IPR032819">
    <property type="entry name" value="TruB_C"/>
</dbReference>
<evidence type="ECO:0000313" key="8">
    <source>
        <dbReference type="EMBL" id="QDU64548.1"/>
    </source>
</evidence>
<comment type="similarity">
    <text evidence="2 5">Belongs to the pseudouridine synthase TruB family. Type 1 subfamily.</text>
</comment>
<name>A0A518BC32_9BACT</name>
<evidence type="ECO:0000259" key="6">
    <source>
        <dbReference type="Pfam" id="PF01509"/>
    </source>
</evidence>
<evidence type="ECO:0000313" key="9">
    <source>
        <dbReference type="Proteomes" id="UP000317093"/>
    </source>
</evidence>
<dbReference type="InterPro" id="IPR014780">
    <property type="entry name" value="tRNA_psdUridine_synth_TruB"/>
</dbReference>
<evidence type="ECO:0000256" key="1">
    <source>
        <dbReference type="ARBA" id="ARBA00000385"/>
    </source>
</evidence>
<evidence type="ECO:0000256" key="4">
    <source>
        <dbReference type="ARBA" id="ARBA00023235"/>
    </source>
</evidence>
<dbReference type="HAMAP" id="MF_01080">
    <property type="entry name" value="TruB_bact"/>
    <property type="match status" value="1"/>
</dbReference>
<dbReference type="KEGG" id="knv:Pan216_54380"/>
<dbReference type="Proteomes" id="UP000317093">
    <property type="component" value="Chromosome"/>
</dbReference>
<evidence type="ECO:0000256" key="2">
    <source>
        <dbReference type="ARBA" id="ARBA00005642"/>
    </source>
</evidence>
<dbReference type="Pfam" id="PF16198">
    <property type="entry name" value="TruB_C_2"/>
    <property type="match status" value="1"/>
</dbReference>
<feature type="domain" description="tRNA pseudouridylate synthase B C-terminal" evidence="7">
    <location>
        <begin position="173"/>
        <end position="219"/>
    </location>
</feature>
<reference evidence="8 9" key="1">
    <citation type="submission" date="2019-02" db="EMBL/GenBank/DDBJ databases">
        <title>Deep-cultivation of Planctomycetes and their phenomic and genomic characterization uncovers novel biology.</title>
        <authorList>
            <person name="Wiegand S."/>
            <person name="Jogler M."/>
            <person name="Boedeker C."/>
            <person name="Pinto D."/>
            <person name="Vollmers J."/>
            <person name="Rivas-Marin E."/>
            <person name="Kohn T."/>
            <person name="Peeters S.H."/>
            <person name="Heuer A."/>
            <person name="Rast P."/>
            <person name="Oberbeckmann S."/>
            <person name="Bunk B."/>
            <person name="Jeske O."/>
            <person name="Meyerdierks A."/>
            <person name="Storesund J.E."/>
            <person name="Kallscheuer N."/>
            <person name="Luecker S."/>
            <person name="Lage O.M."/>
            <person name="Pohl T."/>
            <person name="Merkel B.J."/>
            <person name="Hornburger P."/>
            <person name="Mueller R.-W."/>
            <person name="Bruemmer F."/>
            <person name="Labrenz M."/>
            <person name="Spormann A.M."/>
            <person name="Op den Camp H."/>
            <person name="Overmann J."/>
            <person name="Amann R."/>
            <person name="Jetten M.S.M."/>
            <person name="Mascher T."/>
            <person name="Medema M.H."/>
            <person name="Devos D.P."/>
            <person name="Kaster A.-K."/>
            <person name="Ovreas L."/>
            <person name="Rohde M."/>
            <person name="Galperin M.Y."/>
            <person name="Jogler C."/>
        </authorList>
    </citation>
    <scope>NUCLEOTIDE SEQUENCE [LARGE SCALE GENOMIC DNA]</scope>
    <source>
        <strain evidence="8 9">Pan216</strain>
    </source>
</reference>
<evidence type="ECO:0000256" key="5">
    <source>
        <dbReference type="HAMAP-Rule" id="MF_01080"/>
    </source>
</evidence>
<dbReference type="GO" id="GO:0003723">
    <property type="term" value="F:RNA binding"/>
    <property type="evidence" value="ECO:0007669"/>
    <property type="project" value="InterPro"/>
</dbReference>
<dbReference type="Pfam" id="PF01509">
    <property type="entry name" value="TruB_N"/>
    <property type="match status" value="1"/>
</dbReference>
<dbReference type="PANTHER" id="PTHR13767">
    <property type="entry name" value="TRNA-PSEUDOURIDINE SYNTHASE"/>
    <property type="match status" value="1"/>
</dbReference>
<feature type="active site" description="Nucleophile" evidence="5">
    <location>
        <position position="39"/>
    </location>
</feature>
<organism evidence="8 9">
    <name type="scientific">Kolteria novifilia</name>
    <dbReference type="NCBI Taxonomy" id="2527975"/>
    <lineage>
        <taxon>Bacteria</taxon>
        <taxon>Pseudomonadati</taxon>
        <taxon>Planctomycetota</taxon>
        <taxon>Planctomycetia</taxon>
        <taxon>Kolteriales</taxon>
        <taxon>Kolteriaceae</taxon>
        <taxon>Kolteria</taxon>
    </lineage>
</organism>
<evidence type="ECO:0000256" key="3">
    <source>
        <dbReference type="ARBA" id="ARBA00022694"/>
    </source>
</evidence>
<dbReference type="GO" id="GO:1990481">
    <property type="term" value="P:mRNA pseudouridine synthesis"/>
    <property type="evidence" value="ECO:0007669"/>
    <property type="project" value="TreeGrafter"/>
</dbReference>
<dbReference type="EMBL" id="CP036279">
    <property type="protein sequence ID" value="QDU64548.1"/>
    <property type="molecule type" value="Genomic_DNA"/>
</dbReference>
<keyword evidence="4 5" id="KW-0413">Isomerase</keyword>
<dbReference type="Gene3D" id="3.30.2350.10">
    <property type="entry name" value="Pseudouridine synthase"/>
    <property type="match status" value="1"/>
</dbReference>
<dbReference type="SUPFAM" id="SSF55120">
    <property type="entry name" value="Pseudouridine synthase"/>
    <property type="match status" value="1"/>
</dbReference>
<dbReference type="InterPro" id="IPR002501">
    <property type="entry name" value="PsdUridine_synth_N"/>
</dbReference>
<protein>
    <recommendedName>
        <fullName evidence="5">tRNA pseudouridine synthase B</fullName>
        <ecNumber evidence="5">5.4.99.25</ecNumber>
    </recommendedName>
    <alternativeName>
        <fullName evidence="5">tRNA pseudouridine(55) synthase</fullName>
        <shortName evidence="5">Psi55 synthase</shortName>
    </alternativeName>
    <alternativeName>
        <fullName evidence="5">tRNA pseudouridylate synthase</fullName>
    </alternativeName>
    <alternativeName>
        <fullName evidence="5">tRNA-uridine isomerase</fullName>
    </alternativeName>
</protein>
<dbReference type="GO" id="GO:0160148">
    <property type="term" value="F:tRNA pseudouridine(55) synthase activity"/>
    <property type="evidence" value="ECO:0007669"/>
    <property type="project" value="UniProtKB-EC"/>
</dbReference>
<dbReference type="InterPro" id="IPR020103">
    <property type="entry name" value="PsdUridine_synth_cat_dom_sf"/>
</dbReference>
<dbReference type="GO" id="GO:0031119">
    <property type="term" value="P:tRNA pseudouridine synthesis"/>
    <property type="evidence" value="ECO:0007669"/>
    <property type="project" value="UniProtKB-UniRule"/>
</dbReference>
<accession>A0A518BC32</accession>
<feature type="domain" description="Pseudouridine synthase II N-terminal" evidence="6">
    <location>
        <begin position="26"/>
        <end position="172"/>
    </location>
</feature>
<proteinExistence type="inferred from homology"/>
<dbReference type="AlphaFoldDB" id="A0A518BC32"/>
<dbReference type="RefSeq" id="WP_145262826.1">
    <property type="nucleotide sequence ID" value="NZ_CP036279.1"/>
</dbReference>
<comment type="catalytic activity">
    <reaction evidence="1 5">
        <text>uridine(55) in tRNA = pseudouridine(55) in tRNA</text>
        <dbReference type="Rhea" id="RHEA:42532"/>
        <dbReference type="Rhea" id="RHEA-COMP:10101"/>
        <dbReference type="Rhea" id="RHEA-COMP:10102"/>
        <dbReference type="ChEBI" id="CHEBI:65314"/>
        <dbReference type="ChEBI" id="CHEBI:65315"/>
        <dbReference type="EC" id="5.4.99.25"/>
    </reaction>
</comment>
<evidence type="ECO:0000259" key="7">
    <source>
        <dbReference type="Pfam" id="PF16198"/>
    </source>
</evidence>
<keyword evidence="3 5" id="KW-0819">tRNA processing</keyword>
<dbReference type="OrthoDB" id="9802309at2"/>
<dbReference type="CDD" id="cd02573">
    <property type="entry name" value="PseudoU_synth_EcTruB"/>
    <property type="match status" value="1"/>
</dbReference>
<sequence>MDSFYLAIDKPGAMSSRRVVDIVGRCVGTRKVGHAGTLDPLATGVLVTAIGRATRLVEYVQRMPKTYEAEFQLGATSDTDDIEGEVHVREDVVMPDEATIRKALEPFVGTIDQVPPAYSALKLEGRRAYDLARRGEEVVLNARPVTIHAITLLGLELPRLRLRIECGSGTYIRSLARDLGERLGTGGLMSALRRTAIGSFVAERAVTIDELSTGAWREKIEPLEKGVEHLPRLVIAPEKTWAFSQGQHVAQAESTLRAGQECAAFTSDDHFLGIAQMKQAPEGFACHLKKGGFLEVPRMDVP</sequence>
<dbReference type="EC" id="5.4.99.25" evidence="5"/>
<comment type="function">
    <text evidence="5">Responsible for synthesis of pseudouridine from uracil-55 in the psi GC loop of transfer RNAs.</text>
</comment>
<keyword evidence="9" id="KW-1185">Reference proteome</keyword>
<dbReference type="PANTHER" id="PTHR13767:SF2">
    <property type="entry name" value="PSEUDOURIDYLATE SYNTHASE TRUB1"/>
    <property type="match status" value="1"/>
</dbReference>
<gene>
    <name evidence="5 8" type="primary">truB</name>
    <name evidence="8" type="ORF">Pan216_54380</name>
</gene>
<dbReference type="NCBIfam" id="TIGR00431">
    <property type="entry name" value="TruB"/>
    <property type="match status" value="1"/>
</dbReference>